<dbReference type="NCBIfam" id="NF008747">
    <property type="entry name" value="PRK11780.1"/>
    <property type="match status" value="1"/>
</dbReference>
<gene>
    <name evidence="3" type="primary">LOC100379034</name>
</gene>
<dbReference type="PANTHER" id="PTHR10224">
    <property type="entry name" value="ES1 PROTEIN HOMOLOG, MITOCHONDRIAL"/>
    <property type="match status" value="1"/>
</dbReference>
<dbReference type="Pfam" id="PF01965">
    <property type="entry name" value="DJ-1_PfpI"/>
    <property type="match status" value="1"/>
</dbReference>
<sequence length="258" mass="27568">MLASHFVSRSTLARRLLGSSYIAVRSCHHGKKGSKVAVVLSGSGVYDGSEIHEASAVLVHLSRGSAKVSMYAPDIPQMHVINHCKGEPVDGETRNVLTESARIARGNIEELSKLKANDFDAVIFPGGFGAAKNLCNFAVEGTKLSVNPDVERVLKEFHSAKKPIGLCCIAPVLAAKVIKGCELTVGHDQEEDGKWPYAGTAGALQELGAKHVNTSVTDIHVDDKNNVITTAAYMCATELHNIFDGIGQMVSSVLHRVK</sequence>
<dbReference type="SUPFAM" id="SSF52317">
    <property type="entry name" value="Class I glutamine amidotransferase-like"/>
    <property type="match status" value="1"/>
</dbReference>
<evidence type="ECO:0000313" key="3">
    <source>
        <dbReference type="RefSeq" id="XP_002739842.1"/>
    </source>
</evidence>
<proteinExistence type="predicted"/>
<dbReference type="Gene3D" id="3.40.50.880">
    <property type="match status" value="1"/>
</dbReference>
<dbReference type="InterPro" id="IPR002818">
    <property type="entry name" value="DJ-1/PfpI"/>
</dbReference>
<dbReference type="Proteomes" id="UP000694865">
    <property type="component" value="Unplaced"/>
</dbReference>
<organism evidence="2 3">
    <name type="scientific">Saccoglossus kowalevskii</name>
    <name type="common">Acorn worm</name>
    <dbReference type="NCBI Taxonomy" id="10224"/>
    <lineage>
        <taxon>Eukaryota</taxon>
        <taxon>Metazoa</taxon>
        <taxon>Hemichordata</taxon>
        <taxon>Enteropneusta</taxon>
        <taxon>Harrimaniidae</taxon>
        <taxon>Saccoglossus</taxon>
    </lineage>
</organism>
<keyword evidence="2" id="KW-1185">Reference proteome</keyword>
<reference evidence="3" key="1">
    <citation type="submission" date="2025-08" db="UniProtKB">
        <authorList>
            <consortium name="RefSeq"/>
        </authorList>
    </citation>
    <scope>IDENTIFICATION</scope>
    <source>
        <tissue evidence="3">Testes</tissue>
    </source>
</reference>
<dbReference type="CDD" id="cd03133">
    <property type="entry name" value="GATase1_ES1"/>
    <property type="match status" value="1"/>
</dbReference>
<accession>A0ABM0GY01</accession>
<dbReference type="RefSeq" id="XP_002739842.1">
    <property type="nucleotide sequence ID" value="XM_002739796.2"/>
</dbReference>
<evidence type="ECO:0000313" key="2">
    <source>
        <dbReference type="Proteomes" id="UP000694865"/>
    </source>
</evidence>
<dbReference type="InterPro" id="IPR029062">
    <property type="entry name" value="Class_I_gatase-like"/>
</dbReference>
<protein>
    <submittedName>
        <fullName evidence="3">ES1 protein homolog, mitochondrial-like</fullName>
    </submittedName>
</protein>
<name>A0ABM0GY01_SACKO</name>
<dbReference type="PIRSF" id="PIRSF006320">
    <property type="entry name" value="Elb2"/>
    <property type="match status" value="1"/>
</dbReference>
<evidence type="ECO:0000259" key="1">
    <source>
        <dbReference type="Pfam" id="PF01965"/>
    </source>
</evidence>
<dbReference type="PANTHER" id="PTHR10224:SF17">
    <property type="entry name" value="DJ-1_PFPI DOMAIN-CONTAINING PROTEIN"/>
    <property type="match status" value="1"/>
</dbReference>
<dbReference type="InterPro" id="IPR026041">
    <property type="entry name" value="ElbB"/>
</dbReference>
<feature type="domain" description="DJ-1/PfpI" evidence="1">
    <location>
        <begin position="111"/>
        <end position="230"/>
    </location>
</feature>
<dbReference type="GeneID" id="100379034"/>